<evidence type="ECO:0000256" key="4">
    <source>
        <dbReference type="ARBA" id="ARBA00022692"/>
    </source>
</evidence>
<feature type="transmembrane region" description="Helical" evidence="7">
    <location>
        <begin position="12"/>
        <end position="33"/>
    </location>
</feature>
<organism evidence="9 10">
    <name type="scientific">Caldalkalibacillus horti</name>
    <dbReference type="NCBI Taxonomy" id="77523"/>
    <lineage>
        <taxon>Bacteria</taxon>
        <taxon>Bacillati</taxon>
        <taxon>Bacillota</taxon>
        <taxon>Bacilli</taxon>
        <taxon>Bacillales</taxon>
        <taxon>Bacillaceae</taxon>
        <taxon>Caldalkalibacillus</taxon>
    </lineage>
</organism>
<keyword evidence="4 7" id="KW-0812">Transmembrane</keyword>
<evidence type="ECO:0000259" key="8">
    <source>
        <dbReference type="Pfam" id="PF04239"/>
    </source>
</evidence>
<keyword evidence="5 7" id="KW-1133">Transmembrane helix</keyword>
<dbReference type="Gene3D" id="3.30.240.20">
    <property type="entry name" value="bsu07140 like domains"/>
    <property type="match status" value="2"/>
</dbReference>
<evidence type="ECO:0000256" key="6">
    <source>
        <dbReference type="ARBA" id="ARBA00023136"/>
    </source>
</evidence>
<dbReference type="RefSeq" id="WP_307392796.1">
    <property type="nucleotide sequence ID" value="NZ_BAAADK010000011.1"/>
</dbReference>
<sequence>MGAIWYGAEDLPIYGFLVRALLVYVYMFLIIKILGQRSIGTLHPLDFLFGVIIGDILGEPLTSGDKPIAGPLAAAGLISFFHLSLSYLSLKTPRFRRIVEDEPLILIENGKILEKELRKTKITVESLMMDLRLRNAADLNEVDYAVLESNGQISVIKNTHSNALTPQDMQIKKPKKGYPSVLILDGHIISHNLKKFGNQGWLMQQLNNRGVKRVDEVFLMTVDHAGGVYISQKS</sequence>
<evidence type="ECO:0000256" key="2">
    <source>
        <dbReference type="ARBA" id="ARBA00006448"/>
    </source>
</evidence>
<dbReference type="Pfam" id="PF04239">
    <property type="entry name" value="DUF421"/>
    <property type="match status" value="1"/>
</dbReference>
<dbReference type="PANTHER" id="PTHR34582:SF6">
    <property type="entry name" value="UPF0702 TRANSMEMBRANE PROTEIN YCAP"/>
    <property type="match status" value="1"/>
</dbReference>
<accession>A0ABT9VX46</accession>
<evidence type="ECO:0000256" key="3">
    <source>
        <dbReference type="ARBA" id="ARBA00022475"/>
    </source>
</evidence>
<name>A0ABT9VX46_9BACI</name>
<dbReference type="InterPro" id="IPR007353">
    <property type="entry name" value="DUF421"/>
</dbReference>
<protein>
    <submittedName>
        <fullName evidence="9">Uncharacterized membrane protein YcaP (DUF421 family)</fullName>
    </submittedName>
</protein>
<reference evidence="9 10" key="1">
    <citation type="submission" date="2023-07" db="EMBL/GenBank/DDBJ databases">
        <title>Genomic Encyclopedia of Type Strains, Phase IV (KMG-IV): sequencing the most valuable type-strain genomes for metagenomic binning, comparative biology and taxonomic classification.</title>
        <authorList>
            <person name="Goeker M."/>
        </authorList>
    </citation>
    <scope>NUCLEOTIDE SEQUENCE [LARGE SCALE GENOMIC DNA]</scope>
    <source>
        <strain evidence="9 10">DSM 12751</strain>
    </source>
</reference>
<comment type="similarity">
    <text evidence="2">Belongs to the UPF0702 family.</text>
</comment>
<evidence type="ECO:0000256" key="5">
    <source>
        <dbReference type="ARBA" id="ARBA00022989"/>
    </source>
</evidence>
<gene>
    <name evidence="9" type="ORF">J2S11_001462</name>
</gene>
<feature type="transmembrane region" description="Helical" evidence="7">
    <location>
        <begin position="68"/>
        <end position="88"/>
    </location>
</feature>
<evidence type="ECO:0000256" key="7">
    <source>
        <dbReference type="SAM" id="Phobius"/>
    </source>
</evidence>
<dbReference type="PANTHER" id="PTHR34582">
    <property type="entry name" value="UPF0702 TRANSMEMBRANE PROTEIN YCAP"/>
    <property type="match status" value="1"/>
</dbReference>
<evidence type="ECO:0000256" key="1">
    <source>
        <dbReference type="ARBA" id="ARBA00004651"/>
    </source>
</evidence>
<keyword evidence="3" id="KW-1003">Cell membrane</keyword>
<feature type="transmembrane region" description="Helical" evidence="7">
    <location>
        <begin position="45"/>
        <end position="62"/>
    </location>
</feature>
<dbReference type="EMBL" id="JAUSTY010000005">
    <property type="protein sequence ID" value="MDQ0165561.1"/>
    <property type="molecule type" value="Genomic_DNA"/>
</dbReference>
<dbReference type="Proteomes" id="UP001235840">
    <property type="component" value="Unassembled WGS sequence"/>
</dbReference>
<feature type="domain" description="YetF C-terminal" evidence="8">
    <location>
        <begin position="91"/>
        <end position="222"/>
    </location>
</feature>
<evidence type="ECO:0000313" key="10">
    <source>
        <dbReference type="Proteomes" id="UP001235840"/>
    </source>
</evidence>
<comment type="subcellular location">
    <subcellularLocation>
        <location evidence="1">Cell membrane</location>
        <topology evidence="1">Multi-pass membrane protein</topology>
    </subcellularLocation>
</comment>
<dbReference type="InterPro" id="IPR023090">
    <property type="entry name" value="UPF0702_alpha/beta_dom_sf"/>
</dbReference>
<proteinExistence type="inferred from homology"/>
<keyword evidence="10" id="KW-1185">Reference proteome</keyword>
<comment type="caution">
    <text evidence="9">The sequence shown here is derived from an EMBL/GenBank/DDBJ whole genome shotgun (WGS) entry which is preliminary data.</text>
</comment>
<evidence type="ECO:0000313" key="9">
    <source>
        <dbReference type="EMBL" id="MDQ0165561.1"/>
    </source>
</evidence>
<keyword evidence="6 7" id="KW-0472">Membrane</keyword>